<keyword evidence="2" id="KW-1133">Transmembrane helix</keyword>
<protein>
    <submittedName>
        <fullName evidence="3">Uncharacterized protein</fullName>
    </submittedName>
</protein>
<gene>
    <name evidence="3" type="ORF">SAMN05216204_10157</name>
</gene>
<dbReference type="AlphaFoldDB" id="A0A1I1D8M9"/>
<dbReference type="STRING" id="1164594.SAMN05216204_10157"/>
<sequence>MNAAAHYRIDAGPVRGNGRFLLGVGISIVLHVLLLLAYRNTAPPAPAFEAEEPVSIAVRILPPEPLRIEPAPPAPPREAAPRLARRSAPKRIIAVPASPGPDAAPDSATVQQPDQAVAPADNAPQFDMNAARQTARQLAGQTKLGREGTALAQFPDPPLQTESKEARAISQAKRRLCKDGLPGGLLAPLFLLMDKKDSGCKW</sequence>
<evidence type="ECO:0000256" key="1">
    <source>
        <dbReference type="SAM" id="MobiDB-lite"/>
    </source>
</evidence>
<dbReference type="OrthoDB" id="8703226at2"/>
<dbReference type="Proteomes" id="UP000198639">
    <property type="component" value="Unassembled WGS sequence"/>
</dbReference>
<proteinExistence type="predicted"/>
<reference evidence="4" key="1">
    <citation type="submission" date="2016-10" db="EMBL/GenBank/DDBJ databases">
        <authorList>
            <person name="Varghese N."/>
            <person name="Submissions S."/>
        </authorList>
    </citation>
    <scope>NUCLEOTIDE SEQUENCE [LARGE SCALE GENOMIC DNA]</scope>
    <source>
        <strain evidence="4">CGMCC 1.12041</strain>
    </source>
</reference>
<dbReference type="RefSeq" id="WP_091869489.1">
    <property type="nucleotide sequence ID" value="NZ_FOLD01000001.1"/>
</dbReference>
<feature type="transmembrane region" description="Helical" evidence="2">
    <location>
        <begin position="20"/>
        <end position="38"/>
    </location>
</feature>
<feature type="compositionally biased region" description="Low complexity" evidence="1">
    <location>
        <begin position="96"/>
        <end position="108"/>
    </location>
</feature>
<evidence type="ECO:0000313" key="4">
    <source>
        <dbReference type="Proteomes" id="UP000198639"/>
    </source>
</evidence>
<feature type="region of interest" description="Disordered" evidence="1">
    <location>
        <begin position="65"/>
        <end position="114"/>
    </location>
</feature>
<accession>A0A1I1D8M9</accession>
<dbReference type="EMBL" id="FOLD01000001">
    <property type="protein sequence ID" value="SFB70742.1"/>
    <property type="molecule type" value="Genomic_DNA"/>
</dbReference>
<keyword evidence="4" id="KW-1185">Reference proteome</keyword>
<evidence type="ECO:0000313" key="3">
    <source>
        <dbReference type="EMBL" id="SFB70742.1"/>
    </source>
</evidence>
<feature type="compositionally biased region" description="Pro residues" evidence="1">
    <location>
        <begin position="65"/>
        <end position="78"/>
    </location>
</feature>
<name>A0A1I1D8M9_9BURK</name>
<evidence type="ECO:0000256" key="2">
    <source>
        <dbReference type="SAM" id="Phobius"/>
    </source>
</evidence>
<keyword evidence="2" id="KW-0472">Membrane</keyword>
<keyword evidence="2" id="KW-0812">Transmembrane</keyword>
<organism evidence="3 4">
    <name type="scientific">Massilia yuzhufengensis</name>
    <dbReference type="NCBI Taxonomy" id="1164594"/>
    <lineage>
        <taxon>Bacteria</taxon>
        <taxon>Pseudomonadati</taxon>
        <taxon>Pseudomonadota</taxon>
        <taxon>Betaproteobacteria</taxon>
        <taxon>Burkholderiales</taxon>
        <taxon>Oxalobacteraceae</taxon>
        <taxon>Telluria group</taxon>
        <taxon>Massilia</taxon>
    </lineage>
</organism>